<dbReference type="GO" id="GO:0043916">
    <property type="term" value="F:DNA-7-methylguanine glycosylase activity"/>
    <property type="evidence" value="ECO:0007669"/>
    <property type="project" value="TreeGrafter"/>
</dbReference>
<name>A0A6G8Q287_9ACTN</name>
<comment type="catalytic activity">
    <reaction evidence="1">
        <text>Hydrolysis of alkylated DNA, releasing 3-methyladenine, 3-methylguanine, 7-methylguanine and 7-methyladenine.</text>
        <dbReference type="EC" id="3.2.2.21"/>
    </reaction>
</comment>
<sequence>MTGSFELVPRGPYSLAASARFLEGFAPAAYDGGGADDLRLAFVADGGEEAAGVHVREEEGRVVGEVYGGADAGVVRRQVARILSLDVDGSRFPEAGARDPVVGRLQVRYPGLRPVCFYSPYEAAAWAIIGNRVRIVQAARIKAGMARELGPVVEVRGEREYAFPGPLRLAALDGFPGLSGRKAEYLRSLGEAAVEGRLDAPRLRSLPVEEALEELKKLPGIGPFSAELILLRGAGEPDHLPTNEPRLGRAVALAYGLDGPPAPGALRRVSESWRPYRTWVALHLRAALEEETGEILGGGRG</sequence>
<dbReference type="Gene3D" id="1.10.340.30">
    <property type="entry name" value="Hypothetical protein, domain 2"/>
    <property type="match status" value="1"/>
</dbReference>
<evidence type="ECO:0000256" key="4">
    <source>
        <dbReference type="ARBA" id="ARBA00023204"/>
    </source>
</evidence>
<dbReference type="AlphaFoldDB" id="A0A6G8Q287"/>
<evidence type="ECO:0000313" key="7">
    <source>
        <dbReference type="Proteomes" id="UP000502706"/>
    </source>
</evidence>
<evidence type="ECO:0000259" key="5">
    <source>
        <dbReference type="SMART" id="SM00478"/>
    </source>
</evidence>
<keyword evidence="3" id="KW-0227">DNA damage</keyword>
<dbReference type="GO" id="GO:0005737">
    <property type="term" value="C:cytoplasm"/>
    <property type="evidence" value="ECO:0007669"/>
    <property type="project" value="TreeGrafter"/>
</dbReference>
<dbReference type="EC" id="3.2.2.21" evidence="2"/>
<evidence type="ECO:0000256" key="2">
    <source>
        <dbReference type="ARBA" id="ARBA00012000"/>
    </source>
</evidence>
<dbReference type="GO" id="GO:0032131">
    <property type="term" value="F:alkylated DNA binding"/>
    <property type="evidence" value="ECO:0007669"/>
    <property type="project" value="TreeGrafter"/>
</dbReference>
<dbReference type="PANTHER" id="PTHR43003:SF13">
    <property type="entry name" value="DNA-3-METHYLADENINE GLYCOSYLASE 2"/>
    <property type="match status" value="1"/>
</dbReference>
<keyword evidence="4" id="KW-0234">DNA repair</keyword>
<dbReference type="InterPro" id="IPR003265">
    <property type="entry name" value="HhH-GPD_domain"/>
</dbReference>
<dbReference type="PANTHER" id="PTHR43003">
    <property type="entry name" value="DNA-3-METHYLADENINE GLYCOSYLASE"/>
    <property type="match status" value="1"/>
</dbReference>
<proteinExistence type="predicted"/>
<evidence type="ECO:0000313" key="6">
    <source>
        <dbReference type="EMBL" id="QIN80592.1"/>
    </source>
</evidence>
<evidence type="ECO:0000256" key="1">
    <source>
        <dbReference type="ARBA" id="ARBA00000086"/>
    </source>
</evidence>
<dbReference type="Proteomes" id="UP000502706">
    <property type="component" value="Chromosome"/>
</dbReference>
<accession>A0A6G8Q287</accession>
<reference evidence="6 7" key="1">
    <citation type="submission" date="2019-10" db="EMBL/GenBank/DDBJ databases">
        <title>Rubrobacter sp nov SCSIO 52915 isolated from a deep-sea sediment in the South China Sea.</title>
        <authorList>
            <person name="Chen R.W."/>
        </authorList>
    </citation>
    <scope>NUCLEOTIDE SEQUENCE [LARGE SCALE GENOMIC DNA]</scope>
    <source>
        <strain evidence="6 7">SCSIO 52915</strain>
    </source>
</reference>
<dbReference type="GO" id="GO:0032993">
    <property type="term" value="C:protein-DNA complex"/>
    <property type="evidence" value="ECO:0007669"/>
    <property type="project" value="TreeGrafter"/>
</dbReference>
<gene>
    <name evidence="6" type="ORF">GBA65_01045</name>
</gene>
<dbReference type="SUPFAM" id="SSF48150">
    <property type="entry name" value="DNA-glycosylase"/>
    <property type="match status" value="1"/>
</dbReference>
<evidence type="ECO:0000256" key="3">
    <source>
        <dbReference type="ARBA" id="ARBA00022763"/>
    </source>
</evidence>
<dbReference type="CDD" id="cd00056">
    <property type="entry name" value="ENDO3c"/>
    <property type="match status" value="1"/>
</dbReference>
<dbReference type="EMBL" id="CP045121">
    <property type="protein sequence ID" value="QIN80592.1"/>
    <property type="molecule type" value="Genomic_DNA"/>
</dbReference>
<organism evidence="6 7">
    <name type="scientific">Rubrobacter marinus</name>
    <dbReference type="NCBI Taxonomy" id="2653852"/>
    <lineage>
        <taxon>Bacteria</taxon>
        <taxon>Bacillati</taxon>
        <taxon>Actinomycetota</taxon>
        <taxon>Rubrobacteria</taxon>
        <taxon>Rubrobacterales</taxon>
        <taxon>Rubrobacteraceae</taxon>
        <taxon>Rubrobacter</taxon>
    </lineage>
</organism>
<dbReference type="GO" id="GO:0006285">
    <property type="term" value="P:base-excision repair, AP site formation"/>
    <property type="evidence" value="ECO:0007669"/>
    <property type="project" value="TreeGrafter"/>
</dbReference>
<dbReference type="Gene3D" id="1.10.1670.40">
    <property type="match status" value="1"/>
</dbReference>
<feature type="domain" description="HhH-GPD" evidence="5">
    <location>
        <begin position="129"/>
        <end position="288"/>
    </location>
</feature>
<dbReference type="SMART" id="SM00478">
    <property type="entry name" value="ENDO3c"/>
    <property type="match status" value="1"/>
</dbReference>
<dbReference type="GO" id="GO:0006307">
    <property type="term" value="P:DNA alkylation repair"/>
    <property type="evidence" value="ECO:0007669"/>
    <property type="project" value="TreeGrafter"/>
</dbReference>
<dbReference type="KEGG" id="rmar:GBA65_01045"/>
<protein>
    <recommendedName>
        <fullName evidence="2">DNA-3-methyladenine glycosylase II</fullName>
        <ecNumber evidence="2">3.2.2.21</ecNumber>
    </recommendedName>
</protein>
<dbReference type="InterPro" id="IPR051912">
    <property type="entry name" value="Alkylbase_DNA_Glycosylase/TA"/>
</dbReference>
<dbReference type="InterPro" id="IPR011257">
    <property type="entry name" value="DNA_glycosylase"/>
</dbReference>
<dbReference type="GO" id="GO:0008725">
    <property type="term" value="F:DNA-3-methyladenine glycosylase activity"/>
    <property type="evidence" value="ECO:0007669"/>
    <property type="project" value="TreeGrafter"/>
</dbReference>
<keyword evidence="7" id="KW-1185">Reference proteome</keyword>